<dbReference type="AlphaFoldDB" id="A0A250KJU1"/>
<proteinExistence type="predicted"/>
<evidence type="ECO:0008006" key="4">
    <source>
        <dbReference type="Google" id="ProtNLM"/>
    </source>
</evidence>
<dbReference type="OrthoDB" id="1068184at2"/>
<protein>
    <recommendedName>
        <fullName evidence="4">DUF4840 domain-containing protein</fullName>
    </recommendedName>
</protein>
<accession>A0A250KJU1</accession>
<sequence>MKHPKSKLLIAVACLVLPLLFASCSKDEESANDPMPFVPIEQNDFTADILQPDINYSIPIQGNDPDDLFLKAVGTYEGTLTVYDPKTKQVIPSDFDNHVSAKFESFLNQFSLTPVPHPFTLYALKKDQYAYVKLYKIIENKTWWKNGKIRDYRTILIGRNKKNPSEVAFQLYNPYMLFSSIIYIHQDRYDLTELFFYICGTINNTTKEMTVYIKPVGALFHDGMFINNKIKAEFNDVYFICKLKKTA</sequence>
<dbReference type="RefSeq" id="WP_120174992.1">
    <property type="nucleotide sequence ID" value="NZ_AP018050.1"/>
</dbReference>
<feature type="chain" id="PRO_5012264704" description="DUF4840 domain-containing protein" evidence="1">
    <location>
        <begin position="23"/>
        <end position="247"/>
    </location>
</feature>
<reference evidence="2 3" key="1">
    <citation type="submission" date="2017-05" db="EMBL/GenBank/DDBJ databases">
        <title>whole genome sequence of Prevotella melaninogenica GAI 07411.</title>
        <authorList>
            <person name="Kondo Y."/>
            <person name="Hoshino T."/>
        </authorList>
    </citation>
    <scope>NUCLEOTIDE SEQUENCE [LARGE SCALE GENOMIC DNA]</scope>
    <source>
        <strain evidence="2 3">GAI 07411</strain>
    </source>
</reference>
<gene>
    <name evidence="2" type="ORF">PMEL_200412</name>
</gene>
<dbReference type="PROSITE" id="PS51257">
    <property type="entry name" value="PROKAR_LIPOPROTEIN"/>
    <property type="match status" value="1"/>
</dbReference>
<dbReference type="Proteomes" id="UP000267517">
    <property type="component" value="Chromosome II"/>
</dbReference>
<keyword evidence="1" id="KW-0732">Signal</keyword>
<dbReference type="EMBL" id="AP018050">
    <property type="protein sequence ID" value="BBA29886.1"/>
    <property type="molecule type" value="Genomic_DNA"/>
</dbReference>
<organism evidence="2 3">
    <name type="scientific">Prevotella melaninogenica</name>
    <dbReference type="NCBI Taxonomy" id="28132"/>
    <lineage>
        <taxon>Bacteria</taxon>
        <taxon>Pseudomonadati</taxon>
        <taxon>Bacteroidota</taxon>
        <taxon>Bacteroidia</taxon>
        <taxon>Bacteroidales</taxon>
        <taxon>Prevotellaceae</taxon>
        <taxon>Prevotella</taxon>
    </lineage>
</organism>
<evidence type="ECO:0000313" key="3">
    <source>
        <dbReference type="Proteomes" id="UP000267517"/>
    </source>
</evidence>
<name>A0A250KJU1_9BACT</name>
<evidence type="ECO:0000313" key="2">
    <source>
        <dbReference type="EMBL" id="BBA29886.1"/>
    </source>
</evidence>
<feature type="signal peptide" evidence="1">
    <location>
        <begin position="1"/>
        <end position="22"/>
    </location>
</feature>
<evidence type="ECO:0000256" key="1">
    <source>
        <dbReference type="SAM" id="SignalP"/>
    </source>
</evidence>